<dbReference type="HOGENOM" id="CLU_1425314_0_0_7"/>
<keyword evidence="1" id="KW-0472">Membrane</keyword>
<dbReference type="AlphaFoldDB" id="B8J7B6"/>
<organism evidence="2 3">
    <name type="scientific">Anaeromyxobacter dehalogenans (strain ATCC BAA-258 / DSM 21875 / 2CP-1)</name>
    <dbReference type="NCBI Taxonomy" id="455488"/>
    <lineage>
        <taxon>Bacteria</taxon>
        <taxon>Pseudomonadati</taxon>
        <taxon>Myxococcota</taxon>
        <taxon>Myxococcia</taxon>
        <taxon>Myxococcales</taxon>
        <taxon>Cystobacterineae</taxon>
        <taxon>Anaeromyxobacteraceae</taxon>
        <taxon>Anaeromyxobacter</taxon>
    </lineage>
</organism>
<reference evidence="2" key="1">
    <citation type="submission" date="2009-01" db="EMBL/GenBank/DDBJ databases">
        <title>Complete sequence of Anaeromyxobacter dehalogenans 2CP-1.</title>
        <authorList>
            <consortium name="US DOE Joint Genome Institute"/>
            <person name="Lucas S."/>
            <person name="Copeland A."/>
            <person name="Lapidus A."/>
            <person name="Glavina del Rio T."/>
            <person name="Dalin E."/>
            <person name="Tice H."/>
            <person name="Bruce D."/>
            <person name="Goodwin L."/>
            <person name="Pitluck S."/>
            <person name="Saunders E."/>
            <person name="Brettin T."/>
            <person name="Detter J.C."/>
            <person name="Han C."/>
            <person name="Larimer F."/>
            <person name="Land M."/>
            <person name="Hauser L."/>
            <person name="Kyrpides N."/>
            <person name="Ovchinnikova G."/>
            <person name="Beliaev A.S."/>
            <person name="Richardson P."/>
        </authorList>
    </citation>
    <scope>NUCLEOTIDE SEQUENCE</scope>
    <source>
        <strain evidence="2">2CP-1</strain>
    </source>
</reference>
<feature type="transmembrane region" description="Helical" evidence="1">
    <location>
        <begin position="21"/>
        <end position="43"/>
    </location>
</feature>
<sequence length="190" mass="20088">MTGSVTRAREAGLELARMLAALVWVAATSALVIAALGALPGWIAGEGSAVRHAATVQEAERRLGAMLMLPGYFPQRLAWPPSEIRLAGGRRGSAAITVVDRSGAPAVQILQSTAEGAEIAAPLLADRNVLRVQRTTVGSYPATLSAVLVAGQPWQELAWEQRGRTVLLRTRGDLDELYHMAHSTHPGGGR</sequence>
<keyword evidence="1" id="KW-1133">Transmembrane helix</keyword>
<evidence type="ECO:0008006" key="4">
    <source>
        <dbReference type="Google" id="ProtNLM"/>
    </source>
</evidence>
<evidence type="ECO:0000313" key="2">
    <source>
        <dbReference type="EMBL" id="ACL65306.1"/>
    </source>
</evidence>
<evidence type="ECO:0000256" key="1">
    <source>
        <dbReference type="SAM" id="Phobius"/>
    </source>
</evidence>
<dbReference type="KEGG" id="acp:A2cp1_1964"/>
<dbReference type="Proteomes" id="UP000007089">
    <property type="component" value="Chromosome"/>
</dbReference>
<proteinExistence type="predicted"/>
<keyword evidence="1" id="KW-0812">Transmembrane</keyword>
<name>B8J7B6_ANAD2</name>
<protein>
    <recommendedName>
        <fullName evidence="4">Transmembrane protein</fullName>
    </recommendedName>
</protein>
<dbReference type="EMBL" id="CP001359">
    <property type="protein sequence ID" value="ACL65306.1"/>
    <property type="molecule type" value="Genomic_DNA"/>
</dbReference>
<evidence type="ECO:0000313" key="3">
    <source>
        <dbReference type="Proteomes" id="UP000007089"/>
    </source>
</evidence>
<accession>B8J7B6</accession>
<gene>
    <name evidence="2" type="ordered locus">A2cp1_1964</name>
</gene>
<keyword evidence="3" id="KW-1185">Reference proteome</keyword>